<dbReference type="OrthoDB" id="6158625at2759"/>
<feature type="region of interest" description="Disordered" evidence="2">
    <location>
        <begin position="1296"/>
        <end position="1320"/>
    </location>
</feature>
<feature type="region of interest" description="Disordered" evidence="2">
    <location>
        <begin position="1368"/>
        <end position="1406"/>
    </location>
</feature>
<feature type="coiled-coil region" evidence="1">
    <location>
        <begin position="1054"/>
        <end position="1193"/>
    </location>
</feature>
<keyword evidence="1" id="KW-0175">Coiled coil</keyword>
<evidence type="ECO:0000256" key="2">
    <source>
        <dbReference type="SAM" id="MobiDB-lite"/>
    </source>
</evidence>
<organism evidence="3 4">
    <name type="scientific">Xenopus tropicalis</name>
    <name type="common">Western clawed frog</name>
    <name type="synonym">Silurana tropicalis</name>
    <dbReference type="NCBI Taxonomy" id="8364"/>
    <lineage>
        <taxon>Eukaryota</taxon>
        <taxon>Metazoa</taxon>
        <taxon>Chordata</taxon>
        <taxon>Craniata</taxon>
        <taxon>Vertebrata</taxon>
        <taxon>Euteleostomi</taxon>
        <taxon>Amphibia</taxon>
        <taxon>Batrachia</taxon>
        <taxon>Anura</taxon>
        <taxon>Pipoidea</taxon>
        <taxon>Pipidae</taxon>
        <taxon>Xenopodinae</taxon>
        <taxon>Xenopus</taxon>
        <taxon>Silurana</taxon>
    </lineage>
</organism>
<proteinExistence type="predicted"/>
<reference evidence="4" key="1">
    <citation type="submission" date="2025-08" db="UniProtKB">
        <authorList>
            <consortium name="RefSeq"/>
        </authorList>
    </citation>
    <scope>IDENTIFICATION</scope>
    <source>
        <strain evidence="4">Nigerian</strain>
        <tissue evidence="4">Liver and blood</tissue>
    </source>
</reference>
<dbReference type="Proteomes" id="UP000008143">
    <property type="component" value="Chromosome 1"/>
</dbReference>
<feature type="compositionally biased region" description="Polar residues" evidence="2">
    <location>
        <begin position="372"/>
        <end position="384"/>
    </location>
</feature>
<feature type="compositionally biased region" description="Basic and acidic residues" evidence="2">
    <location>
        <begin position="1368"/>
        <end position="1378"/>
    </location>
</feature>
<dbReference type="Xenbase" id="XB-GENE-29081763">
    <property type="gene designation" value="LOC100493526"/>
</dbReference>
<accession>A0A8J1IT38</accession>
<dbReference type="OMA" id="PASERCH"/>
<feature type="compositionally biased region" description="Basic and acidic residues" evidence="2">
    <location>
        <begin position="90"/>
        <end position="103"/>
    </location>
</feature>
<feature type="compositionally biased region" description="Basic and acidic residues" evidence="2">
    <location>
        <begin position="63"/>
        <end position="74"/>
    </location>
</feature>
<gene>
    <name evidence="4 5" type="primary">LOC100493526</name>
</gene>
<feature type="region of interest" description="Disordered" evidence="2">
    <location>
        <begin position="330"/>
        <end position="394"/>
    </location>
</feature>
<sequence length="1478" mass="170407">MTGMAAGKGTDFDDSAEEDTQLKLQMLLAPSQKSEDKQKDHCDYLLDALDEQLDQLQPRSSFKKVEDNRPKKLENSSADLEQSHRIVSQEPRHEHSIDSSKETKKCKKEEYKWRLSHLLGSEQSDAQEYHSDNSTESVCTEDFVIKFKKGMIDPVVSGGNDDHIMSSSEKSYGDHKETLGDILEKMGPLMEDTGDPVPLNTARRENFLQKFKEELQVALSFSDSDQAEECARNRRDSLESLGGRISRLSHAKISEPSSLLSFGKGSSVASYLPSKSAGDSQKGLGSKDDYLITTYAIYPNTLENAKVSMKNLQETNQGLKVVATGVKKTGKDGLGAQVSESHSSDTGSGPTKMHNDQSSLEYYKEEGKTENTRSLLQTKGQVSESEIPKASQMEELEGSQKGCYLKYLIYNKKNGGVSQEFGNKVLIDDAAGTLLSRDSTEHSESDKMLAEQERETYYAKTQASWESNFKPELSIKDKVDSQTNIDVSLTDDKIGISQYKHVAGIPLKSFDAVTVDSDLDTVTTERVRNHIRKAMGTKKDPAHNTKRLNRHRNELLRYSSNVSTDDEEEEEYQKSFTEWRSRSLKRWHSDPHKAAESTWEHSVSSLPPDLMNSPEIGQHHRLLEDLAREKERHEEYVDKLRRDIALEEERLAQRKSQHREVDESFNDILQQKKEAYLELESLQDLLDQTQKEVVKMETRLRENQITTDEFRNELAVLEYKRSECLKNLQDLELELEMTKQQCSSAQSGQIASLQYEISSLTGERDELKARLRHLEGSLSFLERQELERQLTSAKSELFSEQRAARARTDKLQENLEESQCKLEDKTAECAEMQEKTKQLKSQLRELEKKYEAKIQSQAEEATEEKDALNKQVTDLSSHAREQNTKVTSLEKILSEKELELMKMRDIISTLKADKEAQTLATDCLKEQQNKLVMELQLQHQHDKDMQITKLKEELECQKLKDIQQLAENMEQAKMKALQEQAEALRKEANKVVKSLEEKDKEIAKLKEALKSQKDSMKKLAVELKQEAREMVHNTLLREQKKWEKEKKDALHIQKHTLEEERLRAMADLREALERERRTNMMLEKKSVDLQNIIQEHEVQNRSLQREKQDALDELRAILKDENQEDMKRLQQELAKERERDMERLKLRLHELEEEHHVLRAEKNEAIFREREALAQAERAEKTLAREISSVSERIQNSMGRTRIHSPSHNRHGSPSRLSTNQALQMLHGVCDETNQLVHELQQEVEAQKRTVLHVQREKERELQQQKEQLQLDKEKALELMKERLIQEHIEEITNLQRDQLRDSSSAESQSLRQQLREKDNELRAIQRNMGKWKDETAAKLARKFEEELNAELEKCKVEFLKERSLSRSKASESHRYTERAGSGMRRLSVQEGRENSHLRSSSTPSLNVVGAQHDFGALKILRNLQGRVRELRTDNSLYNGGSMEDLSLLRTDLGSPYKQKRPLMTERSMAHLKGTIRK</sequence>
<feature type="compositionally biased region" description="Polar residues" evidence="2">
    <location>
        <begin position="1296"/>
        <end position="1313"/>
    </location>
</feature>
<protein>
    <submittedName>
        <fullName evidence="4">Trichohyalin isoform X1</fullName>
    </submittedName>
</protein>
<keyword evidence="3" id="KW-1185">Reference proteome</keyword>
<feature type="region of interest" description="Disordered" evidence="2">
    <location>
        <begin position="56"/>
        <end position="103"/>
    </location>
</feature>
<dbReference type="AGR" id="Xenbase:XB-GENE-29081763"/>
<dbReference type="RefSeq" id="XP_031748767.1">
    <property type="nucleotide sequence ID" value="XM_031892907.1"/>
</dbReference>
<feature type="compositionally biased region" description="Basic and acidic residues" evidence="2">
    <location>
        <begin position="362"/>
        <end position="371"/>
    </location>
</feature>
<feature type="coiled-coil region" evidence="1">
    <location>
        <begin position="959"/>
        <end position="1029"/>
    </location>
</feature>
<evidence type="ECO:0000313" key="3">
    <source>
        <dbReference type="Proteomes" id="UP000008143"/>
    </source>
</evidence>
<evidence type="ECO:0000256" key="1">
    <source>
        <dbReference type="SAM" id="Coils"/>
    </source>
</evidence>
<evidence type="ECO:0000313" key="4">
    <source>
        <dbReference type="RefSeq" id="XP_031748767.1"/>
    </source>
</evidence>
<evidence type="ECO:0000313" key="5">
    <source>
        <dbReference type="Xenbase" id="XB-GENE-29081763"/>
    </source>
</evidence>
<feature type="region of interest" description="Disordered" evidence="2">
    <location>
        <begin position="857"/>
        <end position="881"/>
    </location>
</feature>
<feature type="compositionally biased region" description="Polar residues" evidence="2">
    <location>
        <begin position="338"/>
        <end position="349"/>
    </location>
</feature>
<dbReference type="GeneID" id="100493526"/>
<name>A0A8J1IT38_XENTR</name>